<dbReference type="Gene3D" id="3.40.50.360">
    <property type="match status" value="1"/>
</dbReference>
<dbReference type="InterPro" id="IPR026816">
    <property type="entry name" value="Flavodoxin_dom"/>
</dbReference>
<feature type="domain" description="Flavodoxin" evidence="1">
    <location>
        <begin position="5"/>
        <end position="136"/>
    </location>
</feature>
<evidence type="ECO:0000313" key="2">
    <source>
        <dbReference type="EMBL" id="MBB2183244.1"/>
    </source>
</evidence>
<dbReference type="RefSeq" id="WP_228352921.1">
    <property type="nucleotide sequence ID" value="NZ_JACEGA010000001.1"/>
</dbReference>
<dbReference type="InterPro" id="IPR052200">
    <property type="entry name" value="Protoporphyrinogen_IX_DH"/>
</dbReference>
<protein>
    <recommendedName>
        <fullName evidence="1">Flavodoxin domain-containing protein</fullName>
    </recommendedName>
</protein>
<evidence type="ECO:0000313" key="3">
    <source>
        <dbReference type="Proteomes" id="UP000574276"/>
    </source>
</evidence>
<proteinExistence type="predicted"/>
<dbReference type="GO" id="GO:0010181">
    <property type="term" value="F:FMN binding"/>
    <property type="evidence" value="ECO:0007669"/>
    <property type="project" value="TreeGrafter"/>
</dbReference>
<dbReference type="InterPro" id="IPR029039">
    <property type="entry name" value="Flavoprotein-like_sf"/>
</dbReference>
<keyword evidence="3" id="KW-1185">Reference proteome</keyword>
<dbReference type="Proteomes" id="UP000574276">
    <property type="component" value="Unassembled WGS sequence"/>
</dbReference>
<evidence type="ECO:0000259" key="1">
    <source>
        <dbReference type="Pfam" id="PF12724"/>
    </source>
</evidence>
<dbReference type="SUPFAM" id="SSF52218">
    <property type="entry name" value="Flavoproteins"/>
    <property type="match status" value="1"/>
</dbReference>
<dbReference type="Pfam" id="PF12724">
    <property type="entry name" value="Flavodoxin_5"/>
    <property type="match status" value="1"/>
</dbReference>
<dbReference type="GO" id="GO:0006783">
    <property type="term" value="P:heme biosynthetic process"/>
    <property type="evidence" value="ECO:0007669"/>
    <property type="project" value="TreeGrafter"/>
</dbReference>
<dbReference type="AlphaFoldDB" id="A0A839K0L5"/>
<name>A0A839K0L5_9FIRM</name>
<sequence length="163" mass="18817">MNKILICYSSKTGTTKNAAVTIANTLKSPYTLIDLGDHGWETLPLMEYNVVILGTSIRIGTPRKDFIHFLNQKKNELVKNKMILFTCGIASEEQNKKYLFKRIPNLFDTDRIMYRHLEGELYLDKYKGFSKLVIEDYIKKNPAPVLNLKAINEICNEAEREEP</sequence>
<organism evidence="2 3">
    <name type="scientific">Variimorphobacter saccharofermentans</name>
    <dbReference type="NCBI Taxonomy" id="2755051"/>
    <lineage>
        <taxon>Bacteria</taxon>
        <taxon>Bacillati</taxon>
        <taxon>Bacillota</taxon>
        <taxon>Clostridia</taxon>
        <taxon>Lachnospirales</taxon>
        <taxon>Lachnospiraceae</taxon>
        <taxon>Variimorphobacter</taxon>
    </lineage>
</organism>
<accession>A0A839K0L5</accession>
<dbReference type="GO" id="GO:0070819">
    <property type="term" value="F:menaquinone-dependent protoporphyrinogen oxidase activity"/>
    <property type="evidence" value="ECO:0007669"/>
    <property type="project" value="TreeGrafter"/>
</dbReference>
<dbReference type="EMBL" id="JACEGA010000001">
    <property type="protein sequence ID" value="MBB2183244.1"/>
    <property type="molecule type" value="Genomic_DNA"/>
</dbReference>
<reference evidence="2 3" key="1">
    <citation type="submission" date="2020-07" db="EMBL/GenBank/DDBJ databases">
        <title>Characterization and genome sequencing of isolate MD1, a novel member within the family Lachnospiraceae.</title>
        <authorList>
            <person name="Rettenmaier R."/>
            <person name="Di Bello L."/>
            <person name="Zinser C."/>
            <person name="Scheitz K."/>
            <person name="Liebl W."/>
            <person name="Zverlov V."/>
        </authorList>
    </citation>
    <scope>NUCLEOTIDE SEQUENCE [LARGE SCALE GENOMIC DNA]</scope>
    <source>
        <strain evidence="2 3">MD1</strain>
    </source>
</reference>
<comment type="caution">
    <text evidence="2">The sequence shown here is derived from an EMBL/GenBank/DDBJ whole genome shotgun (WGS) entry which is preliminary data.</text>
</comment>
<gene>
    <name evidence="2" type="ORF">H0486_10170</name>
</gene>
<dbReference type="PANTHER" id="PTHR38030">
    <property type="entry name" value="PROTOPORPHYRINOGEN IX DEHYDROGENASE [MENAQUINONE]"/>
    <property type="match status" value="1"/>
</dbReference>
<dbReference type="PANTHER" id="PTHR38030:SF2">
    <property type="entry name" value="PROTOPORPHYRINOGEN IX DEHYDROGENASE [QUINONE]"/>
    <property type="match status" value="1"/>
</dbReference>